<evidence type="ECO:0000313" key="1">
    <source>
        <dbReference type="EMBL" id="KAI5656254.1"/>
    </source>
</evidence>
<reference evidence="2" key="1">
    <citation type="journal article" date="2023" name="Nat. Plants">
        <title>Single-cell RNA sequencing provides a high-resolution roadmap for understanding the multicellular compartmentation of specialized metabolism.</title>
        <authorList>
            <person name="Sun S."/>
            <person name="Shen X."/>
            <person name="Li Y."/>
            <person name="Li Y."/>
            <person name="Wang S."/>
            <person name="Li R."/>
            <person name="Zhang H."/>
            <person name="Shen G."/>
            <person name="Guo B."/>
            <person name="Wei J."/>
            <person name="Xu J."/>
            <person name="St-Pierre B."/>
            <person name="Chen S."/>
            <person name="Sun C."/>
        </authorList>
    </citation>
    <scope>NUCLEOTIDE SEQUENCE [LARGE SCALE GENOMIC DNA]</scope>
</reference>
<accession>A0ACC0A6M2</accession>
<name>A0ACC0A6M2_CATRO</name>
<proteinExistence type="predicted"/>
<evidence type="ECO:0000313" key="2">
    <source>
        <dbReference type="Proteomes" id="UP001060085"/>
    </source>
</evidence>
<dbReference type="Proteomes" id="UP001060085">
    <property type="component" value="Linkage Group LG06"/>
</dbReference>
<protein>
    <submittedName>
        <fullName evidence="1">Uncharacterized protein</fullName>
    </submittedName>
</protein>
<gene>
    <name evidence="1" type="ORF">M9H77_25047</name>
</gene>
<comment type="caution">
    <text evidence="1">The sequence shown here is derived from an EMBL/GenBank/DDBJ whole genome shotgun (WGS) entry which is preliminary data.</text>
</comment>
<organism evidence="1 2">
    <name type="scientific">Catharanthus roseus</name>
    <name type="common">Madagascar periwinkle</name>
    <name type="synonym">Vinca rosea</name>
    <dbReference type="NCBI Taxonomy" id="4058"/>
    <lineage>
        <taxon>Eukaryota</taxon>
        <taxon>Viridiplantae</taxon>
        <taxon>Streptophyta</taxon>
        <taxon>Embryophyta</taxon>
        <taxon>Tracheophyta</taxon>
        <taxon>Spermatophyta</taxon>
        <taxon>Magnoliopsida</taxon>
        <taxon>eudicotyledons</taxon>
        <taxon>Gunneridae</taxon>
        <taxon>Pentapetalae</taxon>
        <taxon>asterids</taxon>
        <taxon>lamiids</taxon>
        <taxon>Gentianales</taxon>
        <taxon>Apocynaceae</taxon>
        <taxon>Rauvolfioideae</taxon>
        <taxon>Vinceae</taxon>
        <taxon>Catharanthinae</taxon>
        <taxon>Catharanthus</taxon>
    </lineage>
</organism>
<dbReference type="EMBL" id="CM044706">
    <property type="protein sequence ID" value="KAI5656254.1"/>
    <property type="molecule type" value="Genomic_DNA"/>
</dbReference>
<sequence length="83" mass="8778">MRQRRNVAVGSWPICCCVEGASGLLWERPSAGVLRINVDGAMAEGQGGCATVARDDRGRFLGALAVLLIEVGEMDYAEAKVAL</sequence>
<keyword evidence="2" id="KW-1185">Reference proteome</keyword>